<accession>A0AA38FP70</accession>
<dbReference type="InterPro" id="IPR019133">
    <property type="entry name" value="MIC60"/>
</dbReference>
<keyword evidence="9" id="KW-1185">Reference proteome</keyword>
<sequence length="113" mass="11854">FESLKGAFRELALIPASGGGVLTHALARFTSAVKLKEDGLHSEGIESTISHVELCLAEGKLIEAANALEKGTQGSKAESLAAEWARHARNRVVTEQAMSLLHAYATAIASSLA</sequence>
<dbReference type="Proteomes" id="UP000824469">
    <property type="component" value="Unassembled WGS sequence"/>
</dbReference>
<dbReference type="GO" id="GO:0061617">
    <property type="term" value="C:MICOS complex"/>
    <property type="evidence" value="ECO:0007669"/>
    <property type="project" value="TreeGrafter"/>
</dbReference>
<comment type="caution">
    <text evidence="8">The sequence shown here is derived from an EMBL/GenBank/DDBJ whole genome shotgun (WGS) entry which is preliminary data.</text>
</comment>
<keyword evidence="6" id="KW-0496">Mitochondrion</keyword>
<proteinExistence type="inferred from homology"/>
<keyword evidence="4" id="KW-0999">Mitochondrion inner membrane</keyword>
<evidence type="ECO:0000256" key="7">
    <source>
        <dbReference type="ARBA" id="ARBA00023136"/>
    </source>
</evidence>
<feature type="non-terminal residue" evidence="8">
    <location>
        <position position="1"/>
    </location>
</feature>
<dbReference type="GO" id="GO:0042407">
    <property type="term" value="P:cristae formation"/>
    <property type="evidence" value="ECO:0007669"/>
    <property type="project" value="TreeGrafter"/>
</dbReference>
<dbReference type="AlphaFoldDB" id="A0AA38FP70"/>
<protein>
    <submittedName>
        <fullName evidence="8">Uncharacterized protein</fullName>
    </submittedName>
</protein>
<dbReference type="PANTHER" id="PTHR15415">
    <property type="entry name" value="MITOFILIN"/>
    <property type="match status" value="1"/>
</dbReference>
<evidence type="ECO:0000256" key="6">
    <source>
        <dbReference type="ARBA" id="ARBA00023128"/>
    </source>
</evidence>
<keyword evidence="7" id="KW-0472">Membrane</keyword>
<dbReference type="PANTHER" id="PTHR15415:SF7">
    <property type="entry name" value="MICOS COMPLEX SUBUNIT MIC60"/>
    <property type="match status" value="1"/>
</dbReference>
<evidence type="ECO:0000313" key="8">
    <source>
        <dbReference type="EMBL" id="KAH9307469.1"/>
    </source>
</evidence>
<gene>
    <name evidence="8" type="ORF">KI387_035380</name>
</gene>
<dbReference type="Pfam" id="PF09731">
    <property type="entry name" value="Mitofilin"/>
    <property type="match status" value="1"/>
</dbReference>
<keyword evidence="3" id="KW-0812">Transmembrane</keyword>
<keyword evidence="5" id="KW-1133">Transmembrane helix</keyword>
<evidence type="ECO:0000256" key="3">
    <source>
        <dbReference type="ARBA" id="ARBA00022692"/>
    </source>
</evidence>
<organism evidence="8 9">
    <name type="scientific">Taxus chinensis</name>
    <name type="common">Chinese yew</name>
    <name type="synonym">Taxus wallichiana var. chinensis</name>
    <dbReference type="NCBI Taxonomy" id="29808"/>
    <lineage>
        <taxon>Eukaryota</taxon>
        <taxon>Viridiplantae</taxon>
        <taxon>Streptophyta</taxon>
        <taxon>Embryophyta</taxon>
        <taxon>Tracheophyta</taxon>
        <taxon>Spermatophyta</taxon>
        <taxon>Pinopsida</taxon>
        <taxon>Pinidae</taxon>
        <taxon>Conifers II</taxon>
        <taxon>Cupressales</taxon>
        <taxon>Taxaceae</taxon>
        <taxon>Taxus</taxon>
    </lineage>
</organism>
<reference evidence="8 9" key="1">
    <citation type="journal article" date="2021" name="Nat. Plants">
        <title>The Taxus genome provides insights into paclitaxel biosynthesis.</title>
        <authorList>
            <person name="Xiong X."/>
            <person name="Gou J."/>
            <person name="Liao Q."/>
            <person name="Li Y."/>
            <person name="Zhou Q."/>
            <person name="Bi G."/>
            <person name="Li C."/>
            <person name="Du R."/>
            <person name="Wang X."/>
            <person name="Sun T."/>
            <person name="Guo L."/>
            <person name="Liang H."/>
            <person name="Lu P."/>
            <person name="Wu Y."/>
            <person name="Zhang Z."/>
            <person name="Ro D.K."/>
            <person name="Shang Y."/>
            <person name="Huang S."/>
            <person name="Yan J."/>
        </authorList>
    </citation>
    <scope>NUCLEOTIDE SEQUENCE [LARGE SCALE GENOMIC DNA]</scope>
    <source>
        <strain evidence="8">Ta-2019</strain>
    </source>
</reference>
<dbReference type="EMBL" id="JAHRHJ020000007">
    <property type="protein sequence ID" value="KAH9307469.1"/>
    <property type="molecule type" value="Genomic_DNA"/>
</dbReference>
<evidence type="ECO:0000256" key="5">
    <source>
        <dbReference type="ARBA" id="ARBA00022989"/>
    </source>
</evidence>
<dbReference type="OMA" id="WIKVKEA"/>
<evidence type="ECO:0000256" key="2">
    <source>
        <dbReference type="ARBA" id="ARBA00010877"/>
    </source>
</evidence>
<evidence type="ECO:0000256" key="4">
    <source>
        <dbReference type="ARBA" id="ARBA00022792"/>
    </source>
</evidence>
<name>A0AA38FP70_TAXCH</name>
<comment type="subcellular location">
    <subcellularLocation>
        <location evidence="1">Mitochondrion inner membrane</location>
    </subcellularLocation>
</comment>
<evidence type="ECO:0000256" key="1">
    <source>
        <dbReference type="ARBA" id="ARBA00004273"/>
    </source>
</evidence>
<evidence type="ECO:0000313" key="9">
    <source>
        <dbReference type="Proteomes" id="UP000824469"/>
    </source>
</evidence>
<comment type="similarity">
    <text evidence="2">Belongs to the MICOS complex subunit Mic60 family.</text>
</comment>